<evidence type="ECO:0000313" key="3">
    <source>
        <dbReference type="EMBL" id="KZR99074.1"/>
    </source>
</evidence>
<feature type="region of interest" description="Disordered" evidence="1">
    <location>
        <begin position="65"/>
        <end position="110"/>
    </location>
</feature>
<dbReference type="PANTHER" id="PTHR47481">
    <property type="match status" value="1"/>
</dbReference>
<evidence type="ECO:0000313" key="4">
    <source>
        <dbReference type="Proteomes" id="UP000076858"/>
    </source>
</evidence>
<feature type="domain" description="Retrovirus-related Pol polyprotein from transposon TNT 1-94-like beta-barrel" evidence="2">
    <location>
        <begin position="166"/>
        <end position="245"/>
    </location>
</feature>
<protein>
    <submittedName>
        <fullName evidence="3">Copia protein (Gag-int-pol protein)</fullName>
    </submittedName>
</protein>
<evidence type="ECO:0000259" key="2">
    <source>
        <dbReference type="Pfam" id="PF22936"/>
    </source>
</evidence>
<organism evidence="3 4">
    <name type="scientific">Daphnia magna</name>
    <dbReference type="NCBI Taxonomy" id="35525"/>
    <lineage>
        <taxon>Eukaryota</taxon>
        <taxon>Metazoa</taxon>
        <taxon>Ecdysozoa</taxon>
        <taxon>Arthropoda</taxon>
        <taxon>Crustacea</taxon>
        <taxon>Branchiopoda</taxon>
        <taxon>Diplostraca</taxon>
        <taxon>Cladocera</taxon>
        <taxon>Anomopoda</taxon>
        <taxon>Daphniidae</taxon>
        <taxon>Daphnia</taxon>
    </lineage>
</organism>
<keyword evidence="4" id="KW-1185">Reference proteome</keyword>
<name>A0A162D5E2_9CRUS</name>
<dbReference type="EMBL" id="LRGB01014811">
    <property type="protein sequence ID" value="KZR99074.1"/>
    <property type="molecule type" value="Genomic_DNA"/>
</dbReference>
<feature type="non-terminal residue" evidence="3">
    <location>
        <position position="1"/>
    </location>
</feature>
<dbReference type="PANTHER" id="PTHR47481:SF7">
    <property type="entry name" value="CCHC-TYPE DOMAIN-CONTAINING PROTEIN"/>
    <property type="match status" value="1"/>
</dbReference>
<evidence type="ECO:0000256" key="1">
    <source>
        <dbReference type="SAM" id="MobiDB-lite"/>
    </source>
</evidence>
<feature type="non-terminal residue" evidence="3">
    <location>
        <position position="246"/>
    </location>
</feature>
<dbReference type="Pfam" id="PF14223">
    <property type="entry name" value="Retrotran_gag_2"/>
    <property type="match status" value="1"/>
</dbReference>
<dbReference type="InterPro" id="IPR054722">
    <property type="entry name" value="PolX-like_BBD"/>
</dbReference>
<gene>
    <name evidence="3" type="ORF">APZ42_005220</name>
</gene>
<sequence length="246" mass="27661">THVTNIETMASQLRDLGVHVSDDEIIAKIVCTLPESFKHMETAWDSMPMNEKTIDALRARLVQEERKIKRRKPESNATGHSNEDGAFIGQHHSHRQDNHRRPPKKCSNCPNYTNHWTRDCRFIKRGENGQNRPPAKRHRANLADGKEDHTAFISTFGLMSLSNTLWYADSGATQHMSDQRQKFKNFQPISPGSRAIHGIGNKVLYAHGVGDVPIYATINGSKHKGTIKNVLFVPDIGVSLLSIPTI</sequence>
<proteinExistence type="predicted"/>
<dbReference type="AlphaFoldDB" id="A0A162D5E2"/>
<dbReference type="Proteomes" id="UP000076858">
    <property type="component" value="Unassembled WGS sequence"/>
</dbReference>
<comment type="caution">
    <text evidence="3">The sequence shown here is derived from an EMBL/GenBank/DDBJ whole genome shotgun (WGS) entry which is preliminary data.</text>
</comment>
<reference evidence="3 4" key="1">
    <citation type="submission" date="2016-03" db="EMBL/GenBank/DDBJ databases">
        <title>EvidentialGene: Evidence-directed Construction of Genes on Genomes.</title>
        <authorList>
            <person name="Gilbert D.G."/>
            <person name="Choi J.-H."/>
            <person name="Mockaitis K."/>
            <person name="Colbourne J."/>
            <person name="Pfrender M."/>
        </authorList>
    </citation>
    <scope>NUCLEOTIDE SEQUENCE [LARGE SCALE GENOMIC DNA]</scope>
    <source>
        <strain evidence="3 4">Xinb3</strain>
        <tissue evidence="3">Complete organism</tissue>
    </source>
</reference>
<dbReference type="STRING" id="35525.A0A162D5E2"/>
<dbReference type="OrthoDB" id="97058at2759"/>
<accession>A0A162D5E2</accession>
<dbReference type="Pfam" id="PF22936">
    <property type="entry name" value="Pol_BBD"/>
    <property type="match status" value="1"/>
</dbReference>